<gene>
    <name evidence="1" type="ORF">TWF694_006661</name>
</gene>
<organism evidence="1 2">
    <name type="scientific">Orbilia ellipsospora</name>
    <dbReference type="NCBI Taxonomy" id="2528407"/>
    <lineage>
        <taxon>Eukaryota</taxon>
        <taxon>Fungi</taxon>
        <taxon>Dikarya</taxon>
        <taxon>Ascomycota</taxon>
        <taxon>Pezizomycotina</taxon>
        <taxon>Orbiliomycetes</taxon>
        <taxon>Orbiliales</taxon>
        <taxon>Orbiliaceae</taxon>
        <taxon>Orbilia</taxon>
    </lineage>
</organism>
<dbReference type="Proteomes" id="UP001365542">
    <property type="component" value="Unassembled WGS sequence"/>
</dbReference>
<evidence type="ECO:0000313" key="2">
    <source>
        <dbReference type="Proteomes" id="UP001365542"/>
    </source>
</evidence>
<keyword evidence="2" id="KW-1185">Reference proteome</keyword>
<reference evidence="1 2" key="1">
    <citation type="submission" date="2019-10" db="EMBL/GenBank/DDBJ databases">
        <authorList>
            <person name="Palmer J.M."/>
        </authorList>
    </citation>
    <scope>NUCLEOTIDE SEQUENCE [LARGE SCALE GENOMIC DNA]</scope>
    <source>
        <strain evidence="1 2">TWF694</strain>
    </source>
</reference>
<dbReference type="AlphaFoldDB" id="A0AAV9XSI3"/>
<evidence type="ECO:0000313" key="1">
    <source>
        <dbReference type="EMBL" id="KAK6542718.1"/>
    </source>
</evidence>
<sequence length="284" mass="30443">MPIIVYEVDTMVFYFRLSVLNHRLAIRASAYPDRPGTPDCSSYFLAIVTPATVTITETISTTVTTVTIPTVTYTSPVAGQKRDIPLSFSSELKKRDITIVPSNIPSYASACSGSVRYESACSCIGVTRTITTLPTASVTVTKTSSLTSTVLLPTETVSPFYLQLTNISPGAYLRFTGYTLGFTYSKSAATLFYLESDHTFWAIGVGQATAYGDSGIDPFAIINFKSPTPLYCWINSSQGFGCNVDGYSVFGIFGGSYLAIWTAGFDFTQAGGQGPASLIAVPYA</sequence>
<dbReference type="EMBL" id="JAVHJO010000002">
    <property type="protein sequence ID" value="KAK6542718.1"/>
    <property type="molecule type" value="Genomic_DNA"/>
</dbReference>
<accession>A0AAV9XSI3</accession>
<proteinExistence type="predicted"/>
<comment type="caution">
    <text evidence="1">The sequence shown here is derived from an EMBL/GenBank/DDBJ whole genome shotgun (WGS) entry which is preliminary data.</text>
</comment>
<name>A0AAV9XSI3_9PEZI</name>
<protein>
    <submittedName>
        <fullName evidence="1">Uncharacterized protein</fullName>
    </submittedName>
</protein>